<comment type="caution">
    <text evidence="7">The sequence shown here is derived from an EMBL/GenBank/DDBJ whole genome shotgun (WGS) entry which is preliminary data.</text>
</comment>
<comment type="subcellular location">
    <subcellularLocation>
        <location evidence="1 6">Secreted</location>
        <location evidence="1 6">Cell wall</location>
    </subcellularLocation>
</comment>
<comment type="similarity">
    <text evidence="2 6">Belongs to the fungal hydrophobin family.</text>
</comment>
<keyword evidence="5 6" id="KW-1015">Disulfide bond</keyword>
<name>A0A409XZL9_9AGAR</name>
<dbReference type="GO" id="GO:0005199">
    <property type="term" value="F:structural constituent of cell wall"/>
    <property type="evidence" value="ECO:0007669"/>
    <property type="project" value="InterPro"/>
</dbReference>
<dbReference type="OrthoDB" id="4225815at2759"/>
<dbReference type="CDD" id="cd23507">
    <property type="entry name" value="hydrophobin_I"/>
    <property type="match status" value="1"/>
</dbReference>
<evidence type="ECO:0000256" key="1">
    <source>
        <dbReference type="ARBA" id="ARBA00004191"/>
    </source>
</evidence>
<evidence type="ECO:0000256" key="4">
    <source>
        <dbReference type="ARBA" id="ARBA00022525"/>
    </source>
</evidence>
<keyword evidence="6" id="KW-0732">Signal</keyword>
<dbReference type="EMBL" id="NHYE01001388">
    <property type="protein sequence ID" value="PPQ96206.1"/>
    <property type="molecule type" value="Genomic_DNA"/>
</dbReference>
<evidence type="ECO:0000256" key="3">
    <source>
        <dbReference type="ARBA" id="ARBA00022512"/>
    </source>
</evidence>
<organism evidence="7 8">
    <name type="scientific">Gymnopilus dilepis</name>
    <dbReference type="NCBI Taxonomy" id="231916"/>
    <lineage>
        <taxon>Eukaryota</taxon>
        <taxon>Fungi</taxon>
        <taxon>Dikarya</taxon>
        <taxon>Basidiomycota</taxon>
        <taxon>Agaricomycotina</taxon>
        <taxon>Agaricomycetes</taxon>
        <taxon>Agaricomycetidae</taxon>
        <taxon>Agaricales</taxon>
        <taxon>Agaricineae</taxon>
        <taxon>Hymenogastraceae</taxon>
        <taxon>Gymnopilus</taxon>
    </lineage>
</organism>
<dbReference type="AlphaFoldDB" id="A0A409XZL9"/>
<gene>
    <name evidence="7" type="ORF">CVT26_005611</name>
</gene>
<dbReference type="Pfam" id="PF01185">
    <property type="entry name" value="Hydrophobin"/>
    <property type="match status" value="1"/>
</dbReference>
<keyword evidence="3 6" id="KW-0134">Cell wall</keyword>
<accession>A0A409XZL9</accession>
<evidence type="ECO:0000256" key="5">
    <source>
        <dbReference type="ARBA" id="ARBA00023157"/>
    </source>
</evidence>
<evidence type="ECO:0000256" key="2">
    <source>
        <dbReference type="ARBA" id="ARBA00010446"/>
    </source>
</evidence>
<evidence type="ECO:0000256" key="6">
    <source>
        <dbReference type="RuleBase" id="RU365009"/>
    </source>
</evidence>
<proteinExistence type="inferred from homology"/>
<feature type="chain" id="PRO_5018817544" description="Hydrophobin" evidence="6">
    <location>
        <begin position="22"/>
        <end position="116"/>
    </location>
</feature>
<feature type="signal peptide" evidence="6">
    <location>
        <begin position="1"/>
        <end position="21"/>
    </location>
</feature>
<evidence type="ECO:0000313" key="7">
    <source>
        <dbReference type="EMBL" id="PPQ96206.1"/>
    </source>
</evidence>
<sequence>MFARASSLLVLALPLLAAASALPRNDGNDCTTGSLECCASTADADSTEGNILLGLIDVVVGTVQGLIGANCSPITGIGASGTSCNEQPVCCTGNSFDTGFPFNLVVVGCSPININV</sequence>
<protein>
    <recommendedName>
        <fullName evidence="6">Hydrophobin</fullName>
    </recommendedName>
</protein>
<dbReference type="Proteomes" id="UP000284706">
    <property type="component" value="Unassembled WGS sequence"/>
</dbReference>
<dbReference type="SMART" id="SM00075">
    <property type="entry name" value="HYDRO"/>
    <property type="match status" value="1"/>
</dbReference>
<dbReference type="InParanoid" id="A0A409XZL9"/>
<dbReference type="InterPro" id="IPR001338">
    <property type="entry name" value="Class_I_Hydrophobin"/>
</dbReference>
<evidence type="ECO:0000313" key="8">
    <source>
        <dbReference type="Proteomes" id="UP000284706"/>
    </source>
</evidence>
<dbReference type="GO" id="GO:0009277">
    <property type="term" value="C:fungal-type cell wall"/>
    <property type="evidence" value="ECO:0007669"/>
    <property type="project" value="InterPro"/>
</dbReference>
<keyword evidence="8" id="KW-1185">Reference proteome</keyword>
<keyword evidence="4 6" id="KW-0964">Secreted</keyword>
<reference evidence="7 8" key="1">
    <citation type="journal article" date="2018" name="Evol. Lett.">
        <title>Horizontal gene cluster transfer increased hallucinogenic mushroom diversity.</title>
        <authorList>
            <person name="Reynolds H.T."/>
            <person name="Vijayakumar V."/>
            <person name="Gluck-Thaler E."/>
            <person name="Korotkin H.B."/>
            <person name="Matheny P.B."/>
            <person name="Slot J.C."/>
        </authorList>
    </citation>
    <scope>NUCLEOTIDE SEQUENCE [LARGE SCALE GENOMIC DNA]</scope>
    <source>
        <strain evidence="7 8">SRW20</strain>
    </source>
</reference>